<name>A0A1H6DFS5_9GAMM</name>
<keyword evidence="2" id="KW-1185">Reference proteome</keyword>
<dbReference type="Proteomes" id="UP000236745">
    <property type="component" value="Unassembled WGS sequence"/>
</dbReference>
<sequence length="104" mass="11191">MCGLCGALGGESHWSATHTLDPEQAADERRRERAYRIALINSVLESARVTVKDFQNTSYLISTATGKQALATDLGEIWRAVADLTGRAVDPLSAVFIGEEQANG</sequence>
<dbReference type="EMBL" id="FNVQ01000006">
    <property type="protein sequence ID" value="SEG84218.1"/>
    <property type="molecule type" value="Genomic_DNA"/>
</dbReference>
<dbReference type="OrthoDB" id="2086168at2"/>
<dbReference type="RefSeq" id="WP_104005344.1">
    <property type="nucleotide sequence ID" value="NZ_FNVQ01000006.1"/>
</dbReference>
<dbReference type="AlphaFoldDB" id="A0A1H6DFS5"/>
<protein>
    <submittedName>
        <fullName evidence="1">Uncharacterized protein</fullName>
    </submittedName>
</protein>
<accession>A0A1H6DFS5</accession>
<evidence type="ECO:0000313" key="1">
    <source>
        <dbReference type="EMBL" id="SEG84218.1"/>
    </source>
</evidence>
<organism evidence="1 2">
    <name type="scientific">Marinobacterium lutimaris</name>
    <dbReference type="NCBI Taxonomy" id="568106"/>
    <lineage>
        <taxon>Bacteria</taxon>
        <taxon>Pseudomonadati</taxon>
        <taxon>Pseudomonadota</taxon>
        <taxon>Gammaproteobacteria</taxon>
        <taxon>Oceanospirillales</taxon>
        <taxon>Oceanospirillaceae</taxon>
        <taxon>Marinobacterium</taxon>
    </lineage>
</organism>
<gene>
    <name evidence="1" type="ORF">SAMN05444390_10698</name>
</gene>
<proteinExistence type="predicted"/>
<evidence type="ECO:0000313" key="2">
    <source>
        <dbReference type="Proteomes" id="UP000236745"/>
    </source>
</evidence>
<reference evidence="1 2" key="1">
    <citation type="submission" date="2016-10" db="EMBL/GenBank/DDBJ databases">
        <authorList>
            <person name="de Groot N.N."/>
        </authorList>
    </citation>
    <scope>NUCLEOTIDE SEQUENCE [LARGE SCALE GENOMIC DNA]</scope>
    <source>
        <strain evidence="1 2">DSM 22012</strain>
    </source>
</reference>